<dbReference type="NCBIfam" id="TIGR01451">
    <property type="entry name" value="B_ant_repeat"/>
    <property type="match status" value="1"/>
</dbReference>
<feature type="signal peptide" evidence="1">
    <location>
        <begin position="1"/>
        <end position="31"/>
    </location>
</feature>
<proteinExistence type="predicted"/>
<name>A0A1C4VMU5_9ACTN</name>
<sequence>MRFLRRTVATVASVLVLLGGLVALPAQPASAALVRTFTPRFQESERGDVIFAGNTLVTCSTPSGPCATAQTGATANNNDFTARYVDVDSVAATTNSSSATLTVPTGASVLWAGLWWMGSGASGDAGRASIRFAAPGQLYTTLQGQVSTGRVATNGGVAYSAFAEVTALVTGSGSYTVGGLTTTLGANARGGWALVVAIRDPAQPLRNLAVFDGYAEISSAAADSRVTTTISGFRTPSAGAVTARIGAIASEGDAGLTGDGISFNGVALNDALNPATNFFNSSITRLGSRVTAKNPNYVNQLGFDIDYLAAPAGSIGNAQTSATVAFSTGGESYEPMALFTAIDILEPDVIATKTVGRVGGGSRVEPGDQLEYTVSVTSSGNENATTVQLTDAIPAATTYVPGSLSVNGAARTDAAGDDQAGYVAASNRVVVNLGTGATAAAGGTLVTGAVNTVRFRARVVDSPAPGVTVANQASISYGSPTSSTIYTDLTDDPSAAGVGDPTRTDINDSPQAQAVQVGTAEDTALTFTLRDYVVEPDGDEVTFTVTSTPSAQGTLTCAPSGACTYVPAPNVNGSVSFSYTVSDPSGRSASAAGTITVAAVNDPPVAVADRATTAGAAPVTVAVLANDTDVDGDPLSVVPATGGTGNGSFVCDTAGCTYTAGAGFAGEDSFEYTVRDPGDGRATGRVTVVVSPAAGSGLSISAPEAAVLPTVRVGAPTANGVLGPVVVTDDRGAQSGSWTATVSITSFTGGGGVVPGASVTYSSGPATQTIGTGTFLPQPGAALGTSQIAARWTGGTGPNEVMWSPSLTVTLDPSLVTGEYQATIVHSVA</sequence>
<accession>A0A1C4VMU5</accession>
<feature type="chain" id="PRO_5008706080" evidence="1">
    <location>
        <begin position="32"/>
        <end position="829"/>
    </location>
</feature>
<dbReference type="Pfam" id="PF17963">
    <property type="entry name" value="Big_9"/>
    <property type="match status" value="2"/>
</dbReference>
<dbReference type="Gene3D" id="2.60.40.740">
    <property type="match status" value="1"/>
</dbReference>
<keyword evidence="3" id="KW-1185">Reference proteome</keyword>
<keyword evidence="1" id="KW-0732">Signal</keyword>
<evidence type="ECO:0000313" key="3">
    <source>
        <dbReference type="Proteomes" id="UP000198224"/>
    </source>
</evidence>
<dbReference type="NCBIfam" id="NF012211">
    <property type="entry name" value="tand_rpt_95"/>
    <property type="match status" value="2"/>
</dbReference>
<dbReference type="EMBL" id="LT607409">
    <property type="protein sequence ID" value="SCE85258.1"/>
    <property type="molecule type" value="Genomic_DNA"/>
</dbReference>
<reference evidence="3" key="1">
    <citation type="submission" date="2016-06" db="EMBL/GenBank/DDBJ databases">
        <authorList>
            <person name="Varghese N."/>
            <person name="Submissions Spin"/>
        </authorList>
    </citation>
    <scope>NUCLEOTIDE SEQUENCE [LARGE SCALE GENOMIC DNA]</scope>
    <source>
        <strain evidence="3">DSM 45160</strain>
    </source>
</reference>
<dbReference type="AlphaFoldDB" id="A0A1C4VMU5"/>
<dbReference type="Gene3D" id="2.60.40.2810">
    <property type="match status" value="2"/>
</dbReference>
<organism evidence="2 3">
    <name type="scientific">Micromonospora chokoriensis</name>
    <dbReference type="NCBI Taxonomy" id="356851"/>
    <lineage>
        <taxon>Bacteria</taxon>
        <taxon>Bacillati</taxon>
        <taxon>Actinomycetota</taxon>
        <taxon>Actinomycetes</taxon>
        <taxon>Micromonosporales</taxon>
        <taxon>Micromonosporaceae</taxon>
        <taxon>Micromonospora</taxon>
    </lineage>
</organism>
<evidence type="ECO:0000256" key="1">
    <source>
        <dbReference type="SAM" id="SignalP"/>
    </source>
</evidence>
<gene>
    <name evidence="2" type="ORF">GA0070612_1609</name>
</gene>
<dbReference type="InterPro" id="IPR047589">
    <property type="entry name" value="DUF11_rpt"/>
</dbReference>
<evidence type="ECO:0000313" key="2">
    <source>
        <dbReference type="EMBL" id="SCE85258.1"/>
    </source>
</evidence>
<dbReference type="Proteomes" id="UP000198224">
    <property type="component" value="Chromosome I"/>
</dbReference>
<protein>
    <submittedName>
        <fullName evidence="2">Conserved repeat domain-containing protein/fimbrial isopeptide formation D2 domain-containing protein</fullName>
    </submittedName>
</protein>